<gene>
    <name evidence="2" type="ORF">OCU04_003544</name>
</gene>
<feature type="region of interest" description="Disordered" evidence="1">
    <location>
        <begin position="1"/>
        <end position="34"/>
    </location>
</feature>
<dbReference type="Proteomes" id="UP001152300">
    <property type="component" value="Unassembled WGS sequence"/>
</dbReference>
<accession>A0A9X0AS84</accession>
<name>A0A9X0AS84_9HELO</name>
<sequence length="183" mass="20807">MNFLGSLFSSPRRTAAVSSSNNPTNDRSSPSVSPSLRLATLPLVIENANRPSPERNKSFQIIASPNSKEIHFSNIIDFIKNHPDMSIADTVQMVDIVKIQVVQADIDLKDFVHRLDVFERTRQFYKQLSMTKKDTNEKHTKFVEMAGRGKRAKLDIRLSQKRLAICIQSKVLTLKLFIEVHSK</sequence>
<comment type="caution">
    <text evidence="2">The sequence shown here is derived from an EMBL/GenBank/DDBJ whole genome shotgun (WGS) entry which is preliminary data.</text>
</comment>
<evidence type="ECO:0000256" key="1">
    <source>
        <dbReference type="SAM" id="MobiDB-lite"/>
    </source>
</evidence>
<feature type="compositionally biased region" description="Polar residues" evidence="1">
    <location>
        <begin position="7"/>
        <end position="26"/>
    </location>
</feature>
<evidence type="ECO:0000313" key="2">
    <source>
        <dbReference type="EMBL" id="KAJ8067964.1"/>
    </source>
</evidence>
<organism evidence="2 3">
    <name type="scientific">Sclerotinia nivalis</name>
    <dbReference type="NCBI Taxonomy" id="352851"/>
    <lineage>
        <taxon>Eukaryota</taxon>
        <taxon>Fungi</taxon>
        <taxon>Dikarya</taxon>
        <taxon>Ascomycota</taxon>
        <taxon>Pezizomycotina</taxon>
        <taxon>Leotiomycetes</taxon>
        <taxon>Helotiales</taxon>
        <taxon>Sclerotiniaceae</taxon>
        <taxon>Sclerotinia</taxon>
    </lineage>
</organism>
<keyword evidence="3" id="KW-1185">Reference proteome</keyword>
<protein>
    <submittedName>
        <fullName evidence="2">Uncharacterized protein</fullName>
    </submittedName>
</protein>
<dbReference type="EMBL" id="JAPEIS010000003">
    <property type="protein sequence ID" value="KAJ8067964.1"/>
    <property type="molecule type" value="Genomic_DNA"/>
</dbReference>
<reference evidence="2" key="1">
    <citation type="submission" date="2022-11" db="EMBL/GenBank/DDBJ databases">
        <title>Genome Resource of Sclerotinia nivalis Strain SnTB1, a Plant Pathogen Isolated from American Ginseng.</title>
        <authorList>
            <person name="Fan S."/>
        </authorList>
    </citation>
    <scope>NUCLEOTIDE SEQUENCE</scope>
    <source>
        <strain evidence="2">SnTB1</strain>
    </source>
</reference>
<proteinExistence type="predicted"/>
<dbReference type="AlphaFoldDB" id="A0A9X0AS84"/>
<evidence type="ECO:0000313" key="3">
    <source>
        <dbReference type="Proteomes" id="UP001152300"/>
    </source>
</evidence>